<dbReference type="Proteomes" id="UP000298049">
    <property type="component" value="Chromosome"/>
</dbReference>
<evidence type="ECO:0000313" key="2">
    <source>
        <dbReference type="Proteomes" id="UP000298049"/>
    </source>
</evidence>
<dbReference type="KEGG" id="hmi:soil367_11420"/>
<name>A0A4P7XKP1_9ALTE</name>
<dbReference type="RefSeq" id="WP_136549216.1">
    <property type="nucleotide sequence ID" value="NZ_CP031093.1"/>
</dbReference>
<proteinExistence type="predicted"/>
<reference evidence="1 2" key="1">
    <citation type="submission" date="2018-07" db="EMBL/GenBank/DDBJ databases">
        <title>Marsedoiliclastica nanhaica gen. nov. sp. nov., a novel marine hydrocarbonoclastic bacterium isolated from an in-situ enriched hydrocarbon-degrading consortium in deep-sea sediment.</title>
        <authorList>
            <person name="Dong C."/>
            <person name="Ma T."/>
            <person name="Liu R."/>
            <person name="Shao Z."/>
        </authorList>
    </citation>
    <scope>NUCLEOTIDE SEQUENCE [LARGE SCALE GENOMIC DNA]</scope>
    <source>
        <strain evidence="2">soil36-7</strain>
    </source>
</reference>
<dbReference type="OrthoDB" id="7021542at2"/>
<dbReference type="AlphaFoldDB" id="A0A4P7XKP1"/>
<gene>
    <name evidence="1" type="ORF">soil367_11420</name>
</gene>
<keyword evidence="2" id="KW-1185">Reference proteome</keyword>
<evidence type="ECO:0000313" key="1">
    <source>
        <dbReference type="EMBL" id="QCF26497.1"/>
    </source>
</evidence>
<protein>
    <submittedName>
        <fullName evidence="1">Uncharacterized protein</fullName>
    </submittedName>
</protein>
<dbReference type="EMBL" id="CP031093">
    <property type="protein sequence ID" value="QCF26497.1"/>
    <property type="molecule type" value="Genomic_DNA"/>
</dbReference>
<sequence>MFMTQQHAEKLLGRPFGGERYWRLVELSSDAPWFYVNVAFSHVQGKGHRHYLFTEASDLVRLIDETSECFWIEQVMLVIPPQMNGTERWEMHQLEELIAVGDSADLLHIDYIYKLKNDLLYSTTDGSGVCERRLHQTLFSQQ</sequence>
<accession>A0A4P7XKP1</accession>
<organism evidence="1 2">
    <name type="scientific">Hydrocarboniclastica marina</name>
    <dbReference type="NCBI Taxonomy" id="2259620"/>
    <lineage>
        <taxon>Bacteria</taxon>
        <taxon>Pseudomonadati</taxon>
        <taxon>Pseudomonadota</taxon>
        <taxon>Gammaproteobacteria</taxon>
        <taxon>Alteromonadales</taxon>
        <taxon>Alteromonadaceae</taxon>
        <taxon>Hydrocarboniclastica</taxon>
    </lineage>
</organism>